<evidence type="ECO:0000313" key="2">
    <source>
        <dbReference type="Proteomes" id="UP000603865"/>
    </source>
</evidence>
<sequence>MKIQMHGIVFRLLFFQTAAGIHDQHVEPTELALHLVRHEAQVSVVGNVGLNQQGPATNARDFLGHLFSTRAFAAVIDDDICAPPGKLLRDAGSNSPRSTRDEHYLIQKVSHLRLRVA</sequence>
<name>A0A918FBF7_9DEIO</name>
<dbReference type="EMBL" id="BMQL01000022">
    <property type="protein sequence ID" value="GGR18755.1"/>
    <property type="molecule type" value="Genomic_DNA"/>
</dbReference>
<reference evidence="1" key="1">
    <citation type="journal article" date="2014" name="Int. J. Syst. Evol. Microbiol.">
        <title>Complete genome sequence of Corynebacterium casei LMG S-19264T (=DSM 44701T), isolated from a smear-ripened cheese.</title>
        <authorList>
            <consortium name="US DOE Joint Genome Institute (JGI-PGF)"/>
            <person name="Walter F."/>
            <person name="Albersmeier A."/>
            <person name="Kalinowski J."/>
            <person name="Ruckert C."/>
        </authorList>
    </citation>
    <scope>NUCLEOTIDE SEQUENCE</scope>
    <source>
        <strain evidence="1">JCM 31311</strain>
    </source>
</reference>
<comment type="caution">
    <text evidence="1">The sequence shown here is derived from an EMBL/GenBank/DDBJ whole genome shotgun (WGS) entry which is preliminary data.</text>
</comment>
<organism evidence="1 2">
    <name type="scientific">Deinococcus ruber</name>
    <dbReference type="NCBI Taxonomy" id="1848197"/>
    <lineage>
        <taxon>Bacteria</taxon>
        <taxon>Thermotogati</taxon>
        <taxon>Deinococcota</taxon>
        <taxon>Deinococci</taxon>
        <taxon>Deinococcales</taxon>
        <taxon>Deinococcaceae</taxon>
        <taxon>Deinococcus</taxon>
    </lineage>
</organism>
<dbReference type="Proteomes" id="UP000603865">
    <property type="component" value="Unassembled WGS sequence"/>
</dbReference>
<evidence type="ECO:0000313" key="1">
    <source>
        <dbReference type="EMBL" id="GGR18755.1"/>
    </source>
</evidence>
<keyword evidence="2" id="KW-1185">Reference proteome</keyword>
<protein>
    <submittedName>
        <fullName evidence="1">Uncharacterized protein</fullName>
    </submittedName>
</protein>
<proteinExistence type="predicted"/>
<gene>
    <name evidence="1" type="ORF">GCM10008957_34240</name>
</gene>
<dbReference type="AlphaFoldDB" id="A0A918FBF7"/>
<reference evidence="1" key="2">
    <citation type="submission" date="2020-09" db="EMBL/GenBank/DDBJ databases">
        <authorList>
            <person name="Sun Q."/>
            <person name="Ohkuma M."/>
        </authorList>
    </citation>
    <scope>NUCLEOTIDE SEQUENCE</scope>
    <source>
        <strain evidence="1">JCM 31311</strain>
    </source>
</reference>
<accession>A0A918FBF7</accession>